<keyword evidence="3" id="KW-0328">Glycosyltransferase</keyword>
<dbReference type="Proteomes" id="UP000824540">
    <property type="component" value="Unassembled WGS sequence"/>
</dbReference>
<evidence type="ECO:0000256" key="3">
    <source>
        <dbReference type="ARBA" id="ARBA00022676"/>
    </source>
</evidence>
<dbReference type="OrthoDB" id="10264956at2759"/>
<proteinExistence type="inferred from homology"/>
<keyword evidence="14" id="KW-1185">Reference proteome</keyword>
<evidence type="ECO:0000256" key="7">
    <source>
        <dbReference type="ARBA" id="ARBA00022989"/>
    </source>
</evidence>
<dbReference type="InterPro" id="IPR050943">
    <property type="entry name" value="Glycosyltr_29_Sialyltrsf"/>
</dbReference>
<keyword evidence="9" id="KW-0472">Membrane</keyword>
<keyword evidence="8" id="KW-0333">Golgi apparatus</keyword>
<feature type="chain" id="PRO_5035747372" evidence="12">
    <location>
        <begin position="22"/>
        <end position="305"/>
    </location>
</feature>
<evidence type="ECO:0000256" key="12">
    <source>
        <dbReference type="SAM" id="SignalP"/>
    </source>
</evidence>
<feature type="signal peptide" evidence="12">
    <location>
        <begin position="1"/>
        <end position="21"/>
    </location>
</feature>
<evidence type="ECO:0000256" key="9">
    <source>
        <dbReference type="ARBA" id="ARBA00023136"/>
    </source>
</evidence>
<protein>
    <submittedName>
        <fullName evidence="13">Uncharacterized protein</fullName>
    </submittedName>
</protein>
<dbReference type="GO" id="GO:0003828">
    <property type="term" value="F:alpha-N-acetylneuraminate alpha-2,8-sialyltransferase activity"/>
    <property type="evidence" value="ECO:0007669"/>
    <property type="project" value="TreeGrafter"/>
</dbReference>
<evidence type="ECO:0000256" key="2">
    <source>
        <dbReference type="ARBA" id="ARBA00006003"/>
    </source>
</evidence>
<dbReference type="Pfam" id="PF00777">
    <property type="entry name" value="Glyco_transf_29"/>
    <property type="match status" value="1"/>
</dbReference>
<reference evidence="13" key="1">
    <citation type="thesis" date="2021" institute="BYU ScholarsArchive" country="Provo, UT, USA">
        <title>Applications of and Algorithms for Genome Assembly and Genomic Analyses with an Emphasis on Marine Teleosts.</title>
        <authorList>
            <person name="Pickett B.D."/>
        </authorList>
    </citation>
    <scope>NUCLEOTIDE SEQUENCE</scope>
    <source>
        <strain evidence="13">HI-2016</strain>
    </source>
</reference>
<evidence type="ECO:0000256" key="4">
    <source>
        <dbReference type="ARBA" id="ARBA00022679"/>
    </source>
</evidence>
<comment type="caution">
    <text evidence="13">The sequence shown here is derived from an EMBL/GenBank/DDBJ whole genome shotgun (WGS) entry which is preliminary data.</text>
</comment>
<dbReference type="Gene3D" id="3.90.1480.20">
    <property type="entry name" value="Glycosyl transferase family 29"/>
    <property type="match status" value="1"/>
</dbReference>
<dbReference type="GO" id="GO:0009311">
    <property type="term" value="P:oligosaccharide metabolic process"/>
    <property type="evidence" value="ECO:0007669"/>
    <property type="project" value="TreeGrafter"/>
</dbReference>
<keyword evidence="5" id="KW-0812">Transmembrane</keyword>
<evidence type="ECO:0000256" key="5">
    <source>
        <dbReference type="ARBA" id="ARBA00022692"/>
    </source>
</evidence>
<comment type="subcellular location">
    <subcellularLocation>
        <location evidence="1">Golgi apparatus membrane</location>
        <topology evidence="1">Single-pass type II membrane protein</topology>
    </subcellularLocation>
</comment>
<dbReference type="AlphaFoldDB" id="A0A8T2MUU2"/>
<dbReference type="PANTHER" id="PTHR11987">
    <property type="entry name" value="ALPHA-2,8-SIALYLTRANSFERASE"/>
    <property type="match status" value="1"/>
</dbReference>
<keyword evidence="4" id="KW-0808">Transferase</keyword>
<evidence type="ECO:0000313" key="13">
    <source>
        <dbReference type="EMBL" id="KAG9332119.1"/>
    </source>
</evidence>
<organism evidence="13 14">
    <name type="scientific">Albula glossodonta</name>
    <name type="common">roundjaw bonefish</name>
    <dbReference type="NCBI Taxonomy" id="121402"/>
    <lineage>
        <taxon>Eukaryota</taxon>
        <taxon>Metazoa</taxon>
        <taxon>Chordata</taxon>
        <taxon>Craniata</taxon>
        <taxon>Vertebrata</taxon>
        <taxon>Euteleostomi</taxon>
        <taxon>Actinopterygii</taxon>
        <taxon>Neopterygii</taxon>
        <taxon>Teleostei</taxon>
        <taxon>Albuliformes</taxon>
        <taxon>Albulidae</taxon>
        <taxon>Albula</taxon>
    </lineage>
</organism>
<name>A0A8T2MUU2_9TELE</name>
<dbReference type="GO" id="GO:0006491">
    <property type="term" value="P:N-glycan processing"/>
    <property type="evidence" value="ECO:0007669"/>
    <property type="project" value="TreeGrafter"/>
</dbReference>
<dbReference type="GO" id="GO:0000139">
    <property type="term" value="C:Golgi membrane"/>
    <property type="evidence" value="ECO:0007669"/>
    <property type="project" value="UniProtKB-SubCell"/>
</dbReference>
<dbReference type="InterPro" id="IPR038578">
    <property type="entry name" value="GT29-like_sf"/>
</dbReference>
<keyword evidence="10" id="KW-0325">Glycoprotein</keyword>
<feature type="compositionally biased region" description="Basic and acidic residues" evidence="11">
    <location>
        <begin position="157"/>
        <end position="181"/>
    </location>
</feature>
<evidence type="ECO:0000256" key="8">
    <source>
        <dbReference type="ARBA" id="ARBA00023034"/>
    </source>
</evidence>
<accession>A0A8T2MUU2</accession>
<evidence type="ECO:0000256" key="6">
    <source>
        <dbReference type="ARBA" id="ARBA00022968"/>
    </source>
</evidence>
<evidence type="ECO:0000256" key="11">
    <source>
        <dbReference type="SAM" id="MobiDB-lite"/>
    </source>
</evidence>
<gene>
    <name evidence="13" type="ORF">JZ751_015837</name>
</gene>
<comment type="similarity">
    <text evidence="2">Belongs to the glycosyltransferase 29 family.</text>
</comment>
<dbReference type="InterPro" id="IPR001675">
    <property type="entry name" value="Glyco_trans_29"/>
</dbReference>
<evidence type="ECO:0000256" key="1">
    <source>
        <dbReference type="ARBA" id="ARBA00004323"/>
    </source>
</evidence>
<keyword evidence="7" id="KW-1133">Transmembrane helix</keyword>
<dbReference type="PANTHER" id="PTHR11987:SF30">
    <property type="entry name" value="ALPHA-2,8-SIALYLTRANSFERASE 8B"/>
    <property type="match status" value="1"/>
</dbReference>
<dbReference type="EMBL" id="JAFBMS010000256">
    <property type="protein sequence ID" value="KAG9332119.1"/>
    <property type="molecule type" value="Genomic_DNA"/>
</dbReference>
<evidence type="ECO:0000256" key="10">
    <source>
        <dbReference type="ARBA" id="ARBA00023180"/>
    </source>
</evidence>
<evidence type="ECO:0000313" key="14">
    <source>
        <dbReference type="Proteomes" id="UP000824540"/>
    </source>
</evidence>
<keyword evidence="6" id="KW-0735">Signal-anchor</keyword>
<sequence>MCVSWDQLVGLCCVCLGPARWVVLCVRELGPARWVVQHVRELGSARWVVLRVRELGSARWVVLRVRELGSARWVVLCVRELGSARWDQTQALSAFLWCPRPTAPVTVTACTGEDSRALWEFFVRLTGFLTGRDGCCLIGAPLPVTLSWVQRERERDITEGDRESERETLRESEKAADERLYHGPCSGSMSTLRDAEGKCREREREREIVLVYWLTNNVLIKRPTTGLLMYTLATRFCEEIHLYGFWPFPRDPHGNSVKYHYYDTLTYEYTSRASPHTMPLEFRTLKGLHSQGALRLHTGACATAA</sequence>
<feature type="region of interest" description="Disordered" evidence="11">
    <location>
        <begin position="157"/>
        <end position="188"/>
    </location>
</feature>
<keyword evidence="12" id="KW-0732">Signal</keyword>